<evidence type="ECO:0000313" key="8">
    <source>
        <dbReference type="EMBL" id="MCE7509338.1"/>
    </source>
</evidence>
<evidence type="ECO:0000256" key="2">
    <source>
        <dbReference type="ARBA" id="ARBA00022475"/>
    </source>
</evidence>
<sequence length="412" mass="44921">MLKTLLSGDYPRSRPLTVVLLLMFLCLALGPFLFPGTRAFSTLGMICVFVIVVASYDLMLGYTHIVSFAHTMFFGIGAYGVAMTMDAMGKGFAPIFIGLGASLLVSLLLALLLGLLSLRVKAIFFALVTLAVAFAFLSLVTQLYHITGGEDGLRVRVPRELGPAFKPFDGELRGFSITTFLTGLFTDPGNLGEVWRESVFKARITGRDLMYYITFFVTVGVFLFLLRLVNSPFGRVLQAIRENEFRAQALGYRTVFYRTAVVIISALLATLAGVLFALINRYVNPENTLNFELMVFILLMCVIGGMGTLYGSVVGAVLFLLAQNYLQDVLKWLGGGLEPGSLLAELVGPERWLLWFGLLFVLSVYFFPAGIVGQLRLWAGRSSSRKQGNGDDATAAGEQESGNKGKDGPVVS</sequence>
<evidence type="ECO:0000256" key="3">
    <source>
        <dbReference type="ARBA" id="ARBA00022692"/>
    </source>
</evidence>
<dbReference type="PANTHER" id="PTHR30482:SF17">
    <property type="entry name" value="ABC TRANSPORTER ATP-BINDING PROTEIN"/>
    <property type="match status" value="1"/>
</dbReference>
<name>A0A9Q3ZD39_9GAMM</name>
<dbReference type="AlphaFoldDB" id="A0A9Q3ZD39"/>
<accession>A0A9Q3ZD39</accession>
<dbReference type="InterPro" id="IPR043428">
    <property type="entry name" value="LivM-like"/>
</dbReference>
<dbReference type="EMBL" id="JAJVKT010000013">
    <property type="protein sequence ID" value="MCE7509338.1"/>
    <property type="molecule type" value="Genomic_DNA"/>
</dbReference>
<feature type="transmembrane region" description="Helical" evidence="7">
    <location>
        <begin position="39"/>
        <end position="56"/>
    </location>
</feature>
<feature type="transmembrane region" description="Helical" evidence="7">
    <location>
        <begin position="352"/>
        <end position="377"/>
    </location>
</feature>
<gene>
    <name evidence="8" type="ORF">LZG35_11875</name>
</gene>
<feature type="transmembrane region" description="Helical" evidence="7">
    <location>
        <begin position="62"/>
        <end position="82"/>
    </location>
</feature>
<dbReference type="KEGG" id="axe:P40_09015"/>
<protein>
    <submittedName>
        <fullName evidence="8">Branched-chain amino acid ABC transporter permease</fullName>
    </submittedName>
</protein>
<keyword evidence="3 7" id="KW-0812">Transmembrane</keyword>
<keyword evidence="4 7" id="KW-1133">Transmembrane helix</keyword>
<evidence type="ECO:0000256" key="1">
    <source>
        <dbReference type="ARBA" id="ARBA00004429"/>
    </source>
</evidence>
<feature type="compositionally biased region" description="Basic and acidic residues" evidence="6">
    <location>
        <begin position="401"/>
        <end position="412"/>
    </location>
</feature>
<keyword evidence="9" id="KW-1185">Reference proteome</keyword>
<dbReference type="GeneID" id="94686572"/>
<dbReference type="GO" id="GO:0005886">
    <property type="term" value="C:plasma membrane"/>
    <property type="evidence" value="ECO:0007669"/>
    <property type="project" value="UniProtKB-SubCell"/>
</dbReference>
<dbReference type="Proteomes" id="UP001107961">
    <property type="component" value="Unassembled WGS sequence"/>
</dbReference>
<feature type="transmembrane region" description="Helical" evidence="7">
    <location>
        <begin position="209"/>
        <end position="229"/>
    </location>
</feature>
<dbReference type="InterPro" id="IPR001851">
    <property type="entry name" value="ABC_transp_permease"/>
</dbReference>
<evidence type="ECO:0000313" key="9">
    <source>
        <dbReference type="Proteomes" id="UP001107961"/>
    </source>
</evidence>
<feature type="transmembrane region" description="Helical" evidence="7">
    <location>
        <begin position="291"/>
        <end position="322"/>
    </location>
</feature>
<organism evidence="8 9">
    <name type="scientific">Alloalcanivorax xenomutans</name>
    <dbReference type="NCBI Taxonomy" id="1094342"/>
    <lineage>
        <taxon>Bacteria</taxon>
        <taxon>Pseudomonadati</taxon>
        <taxon>Pseudomonadota</taxon>
        <taxon>Gammaproteobacteria</taxon>
        <taxon>Oceanospirillales</taxon>
        <taxon>Alcanivoracaceae</taxon>
        <taxon>Alloalcanivorax</taxon>
    </lineage>
</organism>
<evidence type="ECO:0000256" key="5">
    <source>
        <dbReference type="ARBA" id="ARBA00023136"/>
    </source>
</evidence>
<evidence type="ECO:0000256" key="7">
    <source>
        <dbReference type="SAM" id="Phobius"/>
    </source>
</evidence>
<reference evidence="8" key="1">
    <citation type="submission" date="2022-01" db="EMBL/GenBank/DDBJ databases">
        <authorList>
            <person name="Karlyshev A.V."/>
            <person name="Jaspars M."/>
        </authorList>
    </citation>
    <scope>NUCLEOTIDE SEQUENCE</scope>
    <source>
        <strain evidence="8">AGSA3-2</strain>
    </source>
</reference>
<feature type="region of interest" description="Disordered" evidence="6">
    <location>
        <begin position="382"/>
        <end position="412"/>
    </location>
</feature>
<feature type="transmembrane region" description="Helical" evidence="7">
    <location>
        <begin position="15"/>
        <end position="34"/>
    </location>
</feature>
<evidence type="ECO:0000256" key="4">
    <source>
        <dbReference type="ARBA" id="ARBA00022989"/>
    </source>
</evidence>
<feature type="transmembrane region" description="Helical" evidence="7">
    <location>
        <begin position="122"/>
        <end position="144"/>
    </location>
</feature>
<keyword evidence="2" id="KW-1003">Cell membrane</keyword>
<dbReference type="GO" id="GO:0015658">
    <property type="term" value="F:branched-chain amino acid transmembrane transporter activity"/>
    <property type="evidence" value="ECO:0007669"/>
    <property type="project" value="InterPro"/>
</dbReference>
<dbReference type="Pfam" id="PF02653">
    <property type="entry name" value="BPD_transp_2"/>
    <property type="match status" value="1"/>
</dbReference>
<feature type="transmembrane region" description="Helical" evidence="7">
    <location>
        <begin position="255"/>
        <end position="279"/>
    </location>
</feature>
<keyword evidence="5 7" id="KW-0472">Membrane</keyword>
<dbReference type="PANTHER" id="PTHR30482">
    <property type="entry name" value="HIGH-AFFINITY BRANCHED-CHAIN AMINO ACID TRANSPORT SYSTEM PERMEASE"/>
    <property type="match status" value="1"/>
</dbReference>
<dbReference type="RefSeq" id="WP_022994507.1">
    <property type="nucleotide sequence ID" value="NZ_CBDDTQ010000005.1"/>
</dbReference>
<comment type="caution">
    <text evidence="8">The sequence shown here is derived from an EMBL/GenBank/DDBJ whole genome shotgun (WGS) entry which is preliminary data.</text>
</comment>
<comment type="subcellular location">
    <subcellularLocation>
        <location evidence="1">Cell inner membrane</location>
        <topology evidence="1">Multi-pass membrane protein</topology>
    </subcellularLocation>
</comment>
<evidence type="ECO:0000256" key="6">
    <source>
        <dbReference type="SAM" id="MobiDB-lite"/>
    </source>
</evidence>
<proteinExistence type="predicted"/>
<dbReference type="CDD" id="cd06581">
    <property type="entry name" value="TM_PBP1_LivM_like"/>
    <property type="match status" value="1"/>
</dbReference>
<feature type="transmembrane region" description="Helical" evidence="7">
    <location>
        <begin position="94"/>
        <end position="116"/>
    </location>
</feature>